<evidence type="ECO:0000256" key="3">
    <source>
        <dbReference type="ARBA" id="ARBA00022777"/>
    </source>
</evidence>
<dbReference type="InterPro" id="IPR017441">
    <property type="entry name" value="Protein_kinase_ATP_BS"/>
</dbReference>
<reference evidence="10" key="2">
    <citation type="submission" date="2021-01" db="UniProtKB">
        <authorList>
            <consortium name="EnsemblPlants"/>
        </authorList>
    </citation>
    <scope>IDENTIFICATION</scope>
</reference>
<keyword evidence="2 5" id="KW-0547">Nucleotide-binding</keyword>
<dbReference type="SMART" id="SM00220">
    <property type="entry name" value="S_TKc"/>
    <property type="match status" value="1"/>
</dbReference>
<dbReference type="OrthoDB" id="10264738at2759"/>
<dbReference type="AlphaFoldDB" id="A0A7N2LTE7"/>
<dbReference type="PROSITE" id="PS00107">
    <property type="entry name" value="PROTEIN_KINASE_ATP"/>
    <property type="match status" value="1"/>
</dbReference>
<keyword evidence="1" id="KW-0808">Transferase</keyword>
<dbReference type="KEGG" id="qlo:115988450"/>
<evidence type="ECO:0000313" key="10">
    <source>
        <dbReference type="EnsemblPlants" id="QL05p073824:mrna"/>
    </source>
</evidence>
<dbReference type="RefSeq" id="XP_030967882.1">
    <property type="nucleotide sequence ID" value="XM_031112022.1"/>
</dbReference>
<dbReference type="Gene3D" id="1.10.510.10">
    <property type="entry name" value="Transferase(Phosphotransferase) domain 1"/>
    <property type="match status" value="1"/>
</dbReference>
<dbReference type="GO" id="GO:0044773">
    <property type="term" value="P:mitotic DNA damage checkpoint signaling"/>
    <property type="evidence" value="ECO:0007669"/>
    <property type="project" value="TreeGrafter"/>
</dbReference>
<keyword evidence="8" id="KW-0732">Signal</keyword>
<dbReference type="InParanoid" id="A0A7N2LTE7"/>
<evidence type="ECO:0000256" key="2">
    <source>
        <dbReference type="ARBA" id="ARBA00022741"/>
    </source>
</evidence>
<dbReference type="InterPro" id="IPR000719">
    <property type="entry name" value="Prot_kinase_dom"/>
</dbReference>
<evidence type="ECO:0000313" key="11">
    <source>
        <dbReference type="Proteomes" id="UP000594261"/>
    </source>
</evidence>
<dbReference type="PROSITE" id="PS00108">
    <property type="entry name" value="PROTEIN_KINASE_ST"/>
    <property type="match status" value="1"/>
</dbReference>
<feature type="domain" description="Protein kinase" evidence="9">
    <location>
        <begin position="90"/>
        <end position="433"/>
    </location>
</feature>
<evidence type="ECO:0000256" key="7">
    <source>
        <dbReference type="SAM" id="MobiDB-lite"/>
    </source>
</evidence>
<proteinExistence type="inferred from homology"/>
<dbReference type="Gramene" id="QL05p073824:mrna">
    <property type="protein sequence ID" value="QL05p073824:mrna"/>
    <property type="gene ID" value="QL05p073824"/>
</dbReference>
<feature type="chain" id="PRO_5029780220" description="Protein kinase domain-containing protein" evidence="8">
    <location>
        <begin position="28"/>
        <end position="444"/>
    </location>
</feature>
<feature type="binding site" evidence="5">
    <location>
        <position position="120"/>
    </location>
    <ligand>
        <name>ATP</name>
        <dbReference type="ChEBI" id="CHEBI:30616"/>
    </ligand>
</feature>
<dbReference type="FunCoup" id="A0A7N2LTE7">
    <property type="interactions" value="2"/>
</dbReference>
<dbReference type="GeneID" id="115988450"/>
<keyword evidence="6" id="KW-0723">Serine/threonine-protein kinase</keyword>
<evidence type="ECO:0000259" key="9">
    <source>
        <dbReference type="PROSITE" id="PS50011"/>
    </source>
</evidence>
<comment type="similarity">
    <text evidence="6">Belongs to the protein kinase superfamily.</text>
</comment>
<dbReference type="GO" id="GO:0004674">
    <property type="term" value="F:protein serine/threonine kinase activity"/>
    <property type="evidence" value="ECO:0007669"/>
    <property type="project" value="UniProtKB-KW"/>
</dbReference>
<dbReference type="Pfam" id="PF00069">
    <property type="entry name" value="Pkinase"/>
    <property type="match status" value="1"/>
</dbReference>
<sequence>MVWLSAAATSSSLICLLFFVLTNGAFCARSLPPPTCSTRPPPLSTPTTRPQSSPTCLTRPLPPSIQTCPARPSPPPPAPTMPAELDDHRYNLTKMIGEGSFGTAWLASKFNSNELEFIVKIISVLLLLLYYTITFSGSDAHVSALREAHFGENLTEAGLDITPKFVKAFQRNNGDDLLFHLVYRFEGISLEHLLYGGQNRFWWNWLKTTQEGENAIKGIMFQLISAIAILHDHDIVHRDLKPGNIVICIPTQKRRCAASVEEIKQIRDFKLRLIDMGSATNAYTIQLYGSWAPQCRDYMPPETGYGWMAKPQASYDMWSIGIIFLEMILGTNEIFTISNIDNLTPELVDLVLQYDEGDLIDSDIYRNLALLELCIGEFSDHCSEQDFADKIIARDPFQLGFLDVEALRLARLLLHWDPVHRISARGALQHSYFQQNEARACRGD</sequence>
<reference evidence="10 11" key="1">
    <citation type="journal article" date="2016" name="G3 (Bethesda)">
        <title>First Draft Assembly and Annotation of the Genome of a California Endemic Oak Quercus lobata Nee (Fagaceae).</title>
        <authorList>
            <person name="Sork V.L."/>
            <person name="Fitz-Gibbon S.T."/>
            <person name="Puiu D."/>
            <person name="Crepeau M."/>
            <person name="Gugger P.F."/>
            <person name="Sherman R."/>
            <person name="Stevens K."/>
            <person name="Langley C.H."/>
            <person name="Pellegrini M."/>
            <person name="Salzberg S.L."/>
        </authorList>
    </citation>
    <scope>NUCLEOTIDE SEQUENCE [LARGE SCALE GENOMIC DNA]</scope>
    <source>
        <strain evidence="10 11">cv. SW786</strain>
    </source>
</reference>
<dbReference type="InterPro" id="IPR011009">
    <property type="entry name" value="Kinase-like_dom_sf"/>
</dbReference>
<protein>
    <recommendedName>
        <fullName evidence="9">Protein kinase domain-containing protein</fullName>
    </recommendedName>
</protein>
<gene>
    <name evidence="10" type="primary">LOC115988450</name>
</gene>
<evidence type="ECO:0000256" key="5">
    <source>
        <dbReference type="PROSITE-ProRule" id="PRU10141"/>
    </source>
</evidence>
<dbReference type="EMBL" id="LRBV02000005">
    <property type="status" value="NOT_ANNOTATED_CDS"/>
    <property type="molecule type" value="Genomic_DNA"/>
</dbReference>
<feature type="signal peptide" evidence="8">
    <location>
        <begin position="1"/>
        <end position="27"/>
    </location>
</feature>
<evidence type="ECO:0000256" key="1">
    <source>
        <dbReference type="ARBA" id="ARBA00022679"/>
    </source>
</evidence>
<accession>A0A7N2LTE7</accession>
<feature type="compositionally biased region" description="Low complexity" evidence="7">
    <location>
        <begin position="45"/>
        <end position="56"/>
    </location>
</feature>
<dbReference type="PROSITE" id="PS50011">
    <property type="entry name" value="PROTEIN_KINASE_DOM"/>
    <property type="match status" value="1"/>
</dbReference>
<keyword evidence="4 5" id="KW-0067">ATP-binding</keyword>
<keyword evidence="3" id="KW-0418">Kinase</keyword>
<dbReference type="PANTHER" id="PTHR44167">
    <property type="entry name" value="OVARIAN-SPECIFIC SERINE/THREONINE-PROTEIN KINASE LOK-RELATED"/>
    <property type="match status" value="1"/>
</dbReference>
<dbReference type="Gene3D" id="3.30.200.20">
    <property type="entry name" value="Phosphorylase Kinase, domain 1"/>
    <property type="match status" value="1"/>
</dbReference>
<dbReference type="PANTHER" id="PTHR44167:SF30">
    <property type="entry name" value="PHOSPHORYLASE KINASE"/>
    <property type="match status" value="1"/>
</dbReference>
<dbReference type="EnsemblPlants" id="QL05p073824:mrna">
    <property type="protein sequence ID" value="QL05p073824:mrna"/>
    <property type="gene ID" value="QL05p073824"/>
</dbReference>
<feature type="region of interest" description="Disordered" evidence="7">
    <location>
        <begin position="37"/>
        <end position="58"/>
    </location>
</feature>
<evidence type="ECO:0000256" key="4">
    <source>
        <dbReference type="ARBA" id="ARBA00022840"/>
    </source>
</evidence>
<name>A0A7N2LTE7_QUELO</name>
<dbReference type="SUPFAM" id="SSF56112">
    <property type="entry name" value="Protein kinase-like (PK-like)"/>
    <property type="match status" value="1"/>
</dbReference>
<dbReference type="Proteomes" id="UP000594261">
    <property type="component" value="Chromosome 5"/>
</dbReference>
<evidence type="ECO:0000256" key="8">
    <source>
        <dbReference type="SAM" id="SignalP"/>
    </source>
</evidence>
<dbReference type="GO" id="GO:0005524">
    <property type="term" value="F:ATP binding"/>
    <property type="evidence" value="ECO:0007669"/>
    <property type="project" value="UniProtKB-UniRule"/>
</dbReference>
<dbReference type="InterPro" id="IPR008271">
    <property type="entry name" value="Ser/Thr_kinase_AS"/>
</dbReference>
<keyword evidence="11" id="KW-1185">Reference proteome</keyword>
<organism evidence="10 11">
    <name type="scientific">Quercus lobata</name>
    <name type="common">Valley oak</name>
    <dbReference type="NCBI Taxonomy" id="97700"/>
    <lineage>
        <taxon>Eukaryota</taxon>
        <taxon>Viridiplantae</taxon>
        <taxon>Streptophyta</taxon>
        <taxon>Embryophyta</taxon>
        <taxon>Tracheophyta</taxon>
        <taxon>Spermatophyta</taxon>
        <taxon>Magnoliopsida</taxon>
        <taxon>eudicotyledons</taxon>
        <taxon>Gunneridae</taxon>
        <taxon>Pentapetalae</taxon>
        <taxon>rosids</taxon>
        <taxon>fabids</taxon>
        <taxon>Fagales</taxon>
        <taxon>Fagaceae</taxon>
        <taxon>Quercus</taxon>
    </lineage>
</organism>
<dbReference type="GO" id="GO:0005634">
    <property type="term" value="C:nucleus"/>
    <property type="evidence" value="ECO:0007669"/>
    <property type="project" value="TreeGrafter"/>
</dbReference>
<evidence type="ECO:0000256" key="6">
    <source>
        <dbReference type="RuleBase" id="RU000304"/>
    </source>
</evidence>